<keyword evidence="2" id="KW-0732">Signal</keyword>
<dbReference type="PROSITE" id="PS51257">
    <property type="entry name" value="PROKAR_LIPOPROTEIN"/>
    <property type="match status" value="1"/>
</dbReference>
<evidence type="ECO:0000256" key="3">
    <source>
        <dbReference type="ARBA" id="ARBA00023136"/>
    </source>
</evidence>
<reference evidence="6 7" key="1">
    <citation type="submission" date="2019-09" db="EMBL/GenBank/DDBJ databases">
        <title>Bacillus ochoae sp. nov., Paenibacillus whitsoniae sp. nov., Paenibacillus spiritus sp. nov. Isolated from the Mars Exploration Rover during spacecraft assembly.</title>
        <authorList>
            <person name="Seuylemezian A."/>
            <person name="Vaishampayan P."/>
        </authorList>
    </citation>
    <scope>NUCLEOTIDE SEQUENCE [LARGE SCALE GENOMIC DNA]</scope>
    <source>
        <strain evidence="6 7">MER_111</strain>
    </source>
</reference>
<dbReference type="EMBL" id="VYKK01000007">
    <property type="protein sequence ID" value="KAA9005864.1"/>
    <property type="molecule type" value="Genomic_DNA"/>
</dbReference>
<dbReference type="InterPro" id="IPR006059">
    <property type="entry name" value="SBP"/>
</dbReference>
<keyword evidence="5" id="KW-0449">Lipoprotein</keyword>
<evidence type="ECO:0000313" key="7">
    <source>
        <dbReference type="Proteomes" id="UP000367750"/>
    </source>
</evidence>
<dbReference type="SUPFAM" id="SSF53850">
    <property type="entry name" value="Periplasmic binding protein-like II"/>
    <property type="match status" value="1"/>
</dbReference>
<keyword evidence="7" id="KW-1185">Reference proteome</keyword>
<accession>A0A5J5GEH0</accession>
<name>A0A5J5GEH0_9BACL</name>
<dbReference type="Gene3D" id="3.40.190.10">
    <property type="entry name" value="Periplasmic binding protein-like II"/>
    <property type="match status" value="2"/>
</dbReference>
<sequence>MDMARKPYSSWLAAILALSLILAGCQRSETGKEAAQREKVASPSAASSGIGGEITFISNRPDLVENGFYNRYVDQFKKKYPAVTDVHVTSLNDYATDIRVKILSNHYGDVLILPLDMDKSNLGDYFEPLDDLGLGENLYFNDNNAYEGKTYGITIGVSAVGIIYNKKAFKTAGITSVPTNREQFYAACEKLKQAGITPVHLSFSSGWTLTNWGGSMSPILTGDESRLQYMTGTDRPFREDAEIGKAYGVIRTIVQKGYAESDLFGDTWEQSKSEIAKGNEAMYYLGNWAIAQVLEKTDTGVKSEDIGFMPLPVSETGTPNAYLNPDYSLGVNKNSPNKAAAKAWIKFLIEESDMADQLGYIPTLKTRESSIPQIKEFLSYHPKMLSAVKTDELFSRISSAAEIQLDDSSLIREIALSSDIEAEYAKLNDKWQKARREVIGKDR</sequence>
<dbReference type="PANTHER" id="PTHR43649">
    <property type="entry name" value="ARABINOSE-BINDING PROTEIN-RELATED"/>
    <property type="match status" value="1"/>
</dbReference>
<gene>
    <name evidence="6" type="ORF">F4V43_07245</name>
</gene>
<evidence type="ECO:0000256" key="1">
    <source>
        <dbReference type="ARBA" id="ARBA00022475"/>
    </source>
</evidence>
<proteinExistence type="predicted"/>
<evidence type="ECO:0000313" key="6">
    <source>
        <dbReference type="EMBL" id="KAA9005864.1"/>
    </source>
</evidence>
<organism evidence="6 7">
    <name type="scientific">Paenibacillus spiritus</name>
    <dbReference type="NCBI Taxonomy" id="2496557"/>
    <lineage>
        <taxon>Bacteria</taxon>
        <taxon>Bacillati</taxon>
        <taxon>Bacillota</taxon>
        <taxon>Bacilli</taxon>
        <taxon>Bacillales</taxon>
        <taxon>Paenibacillaceae</taxon>
        <taxon>Paenibacillus</taxon>
    </lineage>
</organism>
<keyword evidence="1" id="KW-1003">Cell membrane</keyword>
<evidence type="ECO:0000256" key="2">
    <source>
        <dbReference type="ARBA" id="ARBA00022729"/>
    </source>
</evidence>
<keyword evidence="3" id="KW-0472">Membrane</keyword>
<protein>
    <submittedName>
        <fullName evidence="6">Carbohydrate ABC transporter substrate-binding protein</fullName>
    </submittedName>
</protein>
<comment type="caution">
    <text evidence="6">The sequence shown here is derived from an EMBL/GenBank/DDBJ whole genome shotgun (WGS) entry which is preliminary data.</text>
</comment>
<evidence type="ECO:0000256" key="5">
    <source>
        <dbReference type="ARBA" id="ARBA00023288"/>
    </source>
</evidence>
<keyword evidence="4" id="KW-0564">Palmitate</keyword>
<dbReference type="Pfam" id="PF01547">
    <property type="entry name" value="SBP_bac_1"/>
    <property type="match status" value="1"/>
</dbReference>
<dbReference type="Proteomes" id="UP000367750">
    <property type="component" value="Unassembled WGS sequence"/>
</dbReference>
<dbReference type="OrthoDB" id="2060074at2"/>
<dbReference type="InterPro" id="IPR050490">
    <property type="entry name" value="Bact_solute-bd_prot1"/>
</dbReference>
<evidence type="ECO:0000256" key="4">
    <source>
        <dbReference type="ARBA" id="ARBA00023139"/>
    </source>
</evidence>
<dbReference type="PANTHER" id="PTHR43649:SF33">
    <property type="entry name" value="POLYGALACTURONAN_RHAMNOGALACTURONAN-BINDING PROTEIN YTCQ"/>
    <property type="match status" value="1"/>
</dbReference>
<dbReference type="AlphaFoldDB" id="A0A5J5GEH0"/>